<protein>
    <recommendedName>
        <fullName evidence="3">DUF1983 domain-containing protein</fullName>
    </recommendedName>
</protein>
<dbReference type="OrthoDB" id="7349961at2"/>
<dbReference type="Proteomes" id="UP000254343">
    <property type="component" value="Unassembled WGS sequence"/>
</dbReference>
<evidence type="ECO:0000313" key="1">
    <source>
        <dbReference type="EMBL" id="SUU86044.1"/>
    </source>
</evidence>
<dbReference type="EMBL" id="UIGB01000001">
    <property type="protein sequence ID" value="SUU86044.1"/>
    <property type="molecule type" value="Genomic_DNA"/>
</dbReference>
<proteinExistence type="predicted"/>
<dbReference type="AlphaFoldDB" id="A0A380WAN9"/>
<sequence length="304" mass="31407">MSAVTGVQYEVRLKSDASDVTRGRTDQLAAGALIISQSLLPNTQYQVRGQYLPNYPRDMLWSDWLDVTTPDVRLTALDFDPAALTAAVSNQFQIGDDKVSAIVQLVAATVAQALSKSALDKKTLRSELSAQNGRLSSSISSVQTVAASNTEAIASLDTTVSASIDDLTASVNENATAVADINGNLAASWGMEVDADGAIASLKALAGGGTSALKFLADVIQFAIPGVTGGDAKTILQIGNVNGVPTLVLKADVLGDSTITAQHLVSGDVSALFASFGTMTAGVIQSADGKYVIDLTNGREIISD</sequence>
<reference evidence="1 2" key="1">
    <citation type="submission" date="2018-06" db="EMBL/GenBank/DDBJ databases">
        <authorList>
            <consortium name="Pathogen Informatics"/>
            <person name="Doyle S."/>
        </authorList>
    </citation>
    <scope>NUCLEOTIDE SEQUENCE [LARGE SCALE GENOMIC DNA]</scope>
    <source>
        <strain evidence="1 2">NCTC12722</strain>
    </source>
</reference>
<dbReference type="RefSeq" id="WP_002716870.1">
    <property type="nucleotide sequence ID" value="NZ_UFSI01000001.1"/>
</dbReference>
<name>A0A380WAN9_AFIFE</name>
<gene>
    <name evidence="1" type="ORF">NCTC12722_03265</name>
</gene>
<evidence type="ECO:0000313" key="2">
    <source>
        <dbReference type="Proteomes" id="UP000254343"/>
    </source>
</evidence>
<evidence type="ECO:0008006" key="3">
    <source>
        <dbReference type="Google" id="ProtNLM"/>
    </source>
</evidence>
<accession>A0A380WAN9</accession>
<organism evidence="1 2">
    <name type="scientific">Afipia felis</name>
    <name type="common">Cat scratch disease bacillus</name>
    <dbReference type="NCBI Taxonomy" id="1035"/>
    <lineage>
        <taxon>Bacteria</taxon>
        <taxon>Pseudomonadati</taxon>
        <taxon>Pseudomonadota</taxon>
        <taxon>Alphaproteobacteria</taxon>
        <taxon>Hyphomicrobiales</taxon>
        <taxon>Nitrobacteraceae</taxon>
        <taxon>Afipia</taxon>
    </lineage>
</organism>